<keyword evidence="4" id="KW-0997">Cell inner membrane</keyword>
<dbReference type="InterPro" id="IPR042094">
    <property type="entry name" value="T2SS_GspF_sf"/>
</dbReference>
<dbReference type="EMBL" id="VDFW01000001">
    <property type="protein sequence ID" value="TNC29577.1"/>
    <property type="molecule type" value="Genomic_DNA"/>
</dbReference>
<evidence type="ECO:0000256" key="2">
    <source>
        <dbReference type="ARBA" id="ARBA00005745"/>
    </source>
</evidence>
<dbReference type="Proteomes" id="UP000305546">
    <property type="component" value="Unassembled WGS sequence"/>
</dbReference>
<dbReference type="Gene3D" id="1.20.81.30">
    <property type="entry name" value="Type II secretion system (T2SS), domain F"/>
    <property type="match status" value="2"/>
</dbReference>
<evidence type="ECO:0000256" key="7">
    <source>
        <dbReference type="ARBA" id="ARBA00023136"/>
    </source>
</evidence>
<keyword evidence="7 8" id="KW-0472">Membrane</keyword>
<dbReference type="PANTHER" id="PTHR30012">
    <property type="entry name" value="GENERAL SECRETION PATHWAY PROTEIN"/>
    <property type="match status" value="1"/>
</dbReference>
<name>A0A5C4M7X5_9PSEU</name>
<evidence type="ECO:0000256" key="1">
    <source>
        <dbReference type="ARBA" id="ARBA00004429"/>
    </source>
</evidence>
<dbReference type="OrthoDB" id="9805682at2"/>
<keyword evidence="5 8" id="KW-0812">Transmembrane</keyword>
<evidence type="ECO:0000256" key="4">
    <source>
        <dbReference type="ARBA" id="ARBA00022519"/>
    </source>
</evidence>
<evidence type="ECO:0000313" key="10">
    <source>
        <dbReference type="EMBL" id="TNC29577.1"/>
    </source>
</evidence>
<evidence type="ECO:0000256" key="6">
    <source>
        <dbReference type="ARBA" id="ARBA00022989"/>
    </source>
</evidence>
<dbReference type="RefSeq" id="WP_139094648.1">
    <property type="nucleotide sequence ID" value="NZ_VDFW01000001.1"/>
</dbReference>
<dbReference type="GO" id="GO:0015628">
    <property type="term" value="P:protein secretion by the type II secretion system"/>
    <property type="evidence" value="ECO:0007669"/>
    <property type="project" value="TreeGrafter"/>
</dbReference>
<keyword evidence="6 8" id="KW-1133">Transmembrane helix</keyword>
<sequence>MARFAYVATAPDGTTASGVERATSREEVELALYDRDLSDIRITQKRNPLQAEILAPRVKREEVMHLSRQLGAFVRAGLPVTSAVRALRTDARNSSVRRMLTDVEDGLRAGDTLSDCLARHPRIFPEYYRGIIRSAELSGELDIVLERLAAYLERDLTARRRIRSAAIYPAVVAVMAVGTVVILAGFVMPRFRVFFDSLHAKLPLATRVLLAVTGFVGHWWWALLGGLGVLLLLGFLVTRTRAGRYGRDRLLLAIPAVGSTIRYALVERFCRLLSSMVNAGVVLPEALRVATDSLPNRVFQRSLDRARESVLEGEGLARPLAGTALFPSTAIQMIRVGEDTGTLDAQLVVTARYYEGELDHKLKKLIALFEPVVIIVMGAIVGFVAVALVSAMYGVFNQVKT</sequence>
<proteinExistence type="inferred from homology"/>
<dbReference type="InterPro" id="IPR003004">
    <property type="entry name" value="GspF/PilC"/>
</dbReference>
<feature type="transmembrane region" description="Helical" evidence="8">
    <location>
        <begin position="219"/>
        <end position="238"/>
    </location>
</feature>
<accession>A0A5C4M7X5</accession>
<comment type="subcellular location">
    <subcellularLocation>
        <location evidence="1">Cell inner membrane</location>
        <topology evidence="1">Multi-pass membrane protein</topology>
    </subcellularLocation>
</comment>
<evidence type="ECO:0000256" key="5">
    <source>
        <dbReference type="ARBA" id="ARBA00022692"/>
    </source>
</evidence>
<evidence type="ECO:0000259" key="9">
    <source>
        <dbReference type="Pfam" id="PF00482"/>
    </source>
</evidence>
<feature type="domain" description="Type II secretion system protein GspF" evidence="9">
    <location>
        <begin position="269"/>
        <end position="389"/>
    </location>
</feature>
<gene>
    <name evidence="10" type="ORF">FG385_01000</name>
</gene>
<protein>
    <submittedName>
        <fullName evidence="10">Type II secretion system F family protein</fullName>
    </submittedName>
</protein>
<keyword evidence="3" id="KW-1003">Cell membrane</keyword>
<dbReference type="AlphaFoldDB" id="A0A5C4M7X5"/>
<evidence type="ECO:0000313" key="11">
    <source>
        <dbReference type="Proteomes" id="UP000305546"/>
    </source>
</evidence>
<feature type="domain" description="Type II secretion system protein GspF" evidence="9">
    <location>
        <begin position="67"/>
        <end position="189"/>
    </location>
</feature>
<dbReference type="PRINTS" id="PR00812">
    <property type="entry name" value="BCTERIALGSPF"/>
</dbReference>
<dbReference type="PANTHER" id="PTHR30012:SF7">
    <property type="entry name" value="PROTEIN TRANSPORT PROTEIN HOFC HOMOLOG"/>
    <property type="match status" value="1"/>
</dbReference>
<dbReference type="Pfam" id="PF00482">
    <property type="entry name" value="T2SSF"/>
    <property type="match status" value="2"/>
</dbReference>
<feature type="transmembrane region" description="Helical" evidence="8">
    <location>
        <begin position="372"/>
        <end position="396"/>
    </location>
</feature>
<dbReference type="InterPro" id="IPR018076">
    <property type="entry name" value="T2SS_GspF_dom"/>
</dbReference>
<keyword evidence="11" id="KW-1185">Reference proteome</keyword>
<feature type="transmembrane region" description="Helical" evidence="8">
    <location>
        <begin position="166"/>
        <end position="188"/>
    </location>
</feature>
<dbReference type="FunFam" id="1.20.81.30:FF:000001">
    <property type="entry name" value="Type II secretion system protein F"/>
    <property type="match status" value="1"/>
</dbReference>
<comment type="caution">
    <text evidence="10">The sequence shown here is derived from an EMBL/GenBank/DDBJ whole genome shotgun (WGS) entry which is preliminary data.</text>
</comment>
<dbReference type="GO" id="GO:0005886">
    <property type="term" value="C:plasma membrane"/>
    <property type="evidence" value="ECO:0007669"/>
    <property type="project" value="UniProtKB-SubCell"/>
</dbReference>
<reference evidence="10 11" key="1">
    <citation type="submission" date="2019-06" db="EMBL/GenBank/DDBJ databases">
        <title>Amycolatopsis alkalitolerans sp. nov., isolated from Gastrodia elata Blume.</title>
        <authorList>
            <person name="Narsing Rao M.P."/>
            <person name="Li W.J."/>
        </authorList>
    </citation>
    <scope>NUCLEOTIDE SEQUENCE [LARGE SCALE GENOMIC DNA]</scope>
    <source>
        <strain evidence="10 11">SYSUP0005</strain>
    </source>
</reference>
<evidence type="ECO:0000256" key="8">
    <source>
        <dbReference type="SAM" id="Phobius"/>
    </source>
</evidence>
<organism evidence="10 11">
    <name type="scientific">Amycolatopsis alkalitolerans</name>
    <dbReference type="NCBI Taxonomy" id="2547244"/>
    <lineage>
        <taxon>Bacteria</taxon>
        <taxon>Bacillati</taxon>
        <taxon>Actinomycetota</taxon>
        <taxon>Actinomycetes</taxon>
        <taxon>Pseudonocardiales</taxon>
        <taxon>Pseudonocardiaceae</taxon>
        <taxon>Amycolatopsis</taxon>
    </lineage>
</organism>
<evidence type="ECO:0000256" key="3">
    <source>
        <dbReference type="ARBA" id="ARBA00022475"/>
    </source>
</evidence>
<comment type="similarity">
    <text evidence="2">Belongs to the GSP F family.</text>
</comment>